<gene>
    <name evidence="2" type="ORF">HNR30_009367</name>
</gene>
<dbReference type="Pfam" id="PF16363">
    <property type="entry name" value="GDP_Man_Dehyd"/>
    <property type="match status" value="1"/>
</dbReference>
<comment type="caution">
    <text evidence="2">The sequence shown here is derived from an EMBL/GenBank/DDBJ whole genome shotgun (WGS) entry which is preliminary data.</text>
</comment>
<feature type="domain" description="NAD(P)-binding" evidence="1">
    <location>
        <begin position="15"/>
        <end position="302"/>
    </location>
</feature>
<name>A0A7W0CV66_9ACTN</name>
<organism evidence="2 3">
    <name type="scientific">Nonomuraea soli</name>
    <dbReference type="NCBI Taxonomy" id="1032476"/>
    <lineage>
        <taxon>Bacteria</taxon>
        <taxon>Bacillati</taxon>
        <taxon>Actinomycetota</taxon>
        <taxon>Actinomycetes</taxon>
        <taxon>Streptosporangiales</taxon>
        <taxon>Streptosporangiaceae</taxon>
        <taxon>Nonomuraea</taxon>
    </lineage>
</organism>
<dbReference type="AlphaFoldDB" id="A0A7W0CV66"/>
<proteinExistence type="predicted"/>
<dbReference type="SUPFAM" id="SSF51735">
    <property type="entry name" value="NAD(P)-binding Rossmann-fold domains"/>
    <property type="match status" value="1"/>
</dbReference>
<keyword evidence="3" id="KW-1185">Reference proteome</keyword>
<sequence>MVVDCDTDPGRQSLLHELPQDQRSGLEIVHLDLRDRDAVAALIHGRNFDYVFHLAGYSVIEKSTAFPYDSLMTNAIGGLNVFDAVRRSDTPPRRVVITSTDKVYGEMDGSHYLEDSPLRGIGIYDAGKLTADVMARSHFHTFGTPMSVLRLCNVFGPHDYNVGYRLFPKSLSKIFNPVAPEPPVLYYESMDHWRDYVFVEDVIDALITMACHEQSLGEVFNMSSVVHLSTPSVIKEIIDTSVRILSEVDPYRAELVEKNGMQVTTYGQGALAIQRQRLDHTKIAQRLGFRTSVTFEQGLERTITHHTERLLRNGH</sequence>
<dbReference type="InterPro" id="IPR036291">
    <property type="entry name" value="NAD(P)-bd_dom_sf"/>
</dbReference>
<reference evidence="2 3" key="1">
    <citation type="submission" date="2020-07" db="EMBL/GenBank/DDBJ databases">
        <title>Genomic Encyclopedia of Type Strains, Phase IV (KMG-IV): sequencing the most valuable type-strain genomes for metagenomic binning, comparative biology and taxonomic classification.</title>
        <authorList>
            <person name="Goeker M."/>
        </authorList>
    </citation>
    <scope>NUCLEOTIDE SEQUENCE [LARGE SCALE GENOMIC DNA]</scope>
    <source>
        <strain evidence="2 3">DSM 45533</strain>
    </source>
</reference>
<accession>A0A7W0CV66</accession>
<dbReference type="EMBL" id="JACDUR010000015">
    <property type="protein sequence ID" value="MBA2897961.1"/>
    <property type="molecule type" value="Genomic_DNA"/>
</dbReference>
<dbReference type="Gene3D" id="3.90.25.10">
    <property type="entry name" value="UDP-galactose 4-epimerase, domain 1"/>
    <property type="match status" value="1"/>
</dbReference>
<dbReference type="Proteomes" id="UP000530928">
    <property type="component" value="Unassembled WGS sequence"/>
</dbReference>
<evidence type="ECO:0000313" key="3">
    <source>
        <dbReference type="Proteomes" id="UP000530928"/>
    </source>
</evidence>
<dbReference type="Gene3D" id="3.40.50.720">
    <property type="entry name" value="NAD(P)-binding Rossmann-like Domain"/>
    <property type="match status" value="1"/>
</dbReference>
<evidence type="ECO:0000313" key="2">
    <source>
        <dbReference type="EMBL" id="MBA2897961.1"/>
    </source>
</evidence>
<evidence type="ECO:0000259" key="1">
    <source>
        <dbReference type="Pfam" id="PF16363"/>
    </source>
</evidence>
<dbReference type="PANTHER" id="PTHR43000">
    <property type="entry name" value="DTDP-D-GLUCOSE 4,6-DEHYDRATASE-RELATED"/>
    <property type="match status" value="1"/>
</dbReference>
<dbReference type="InterPro" id="IPR016040">
    <property type="entry name" value="NAD(P)-bd_dom"/>
</dbReference>
<protein>
    <submittedName>
        <fullName evidence="2">Nucleoside-diphosphate-sugar epimerase</fullName>
    </submittedName>
</protein>